<evidence type="ECO:0000256" key="8">
    <source>
        <dbReference type="ARBA" id="ARBA00023136"/>
    </source>
</evidence>
<protein>
    <recommendedName>
        <fullName evidence="9 10">Protein translocase subunit SecY</fullName>
    </recommendedName>
</protein>
<dbReference type="EMBL" id="SGBD01000001">
    <property type="protein sequence ID" value="RZD15150.1"/>
    <property type="molecule type" value="Genomic_DNA"/>
</dbReference>
<evidence type="ECO:0000256" key="7">
    <source>
        <dbReference type="ARBA" id="ARBA00023010"/>
    </source>
</evidence>
<evidence type="ECO:0000256" key="2">
    <source>
        <dbReference type="ARBA" id="ARBA00005751"/>
    </source>
</evidence>
<comment type="subcellular location">
    <subcellularLocation>
        <location evidence="10">Cell membrane</location>
        <topology evidence="10">Multi-pass membrane protein</topology>
    </subcellularLocation>
    <subcellularLocation>
        <location evidence="1 12">Membrane</location>
        <topology evidence="1 12">Multi-pass membrane protein</topology>
    </subcellularLocation>
</comment>
<dbReference type="InterPro" id="IPR030659">
    <property type="entry name" value="SecY_CS"/>
</dbReference>
<comment type="function">
    <text evidence="10 11">The central subunit of the protein translocation channel SecYEG. Consists of two halves formed by TMs 1-5 and 6-10. These two domains form a lateral gate at the front which open onto the bilayer between TMs 2 and 7, and are clamped together by SecE at the back. The channel is closed by both a pore ring composed of hydrophobic SecY resides and a short helix (helix 2A) on the extracellular side of the membrane which forms a plug. The plug probably moves laterally to allow the channel to open. The ring and the pore may move independently.</text>
</comment>
<evidence type="ECO:0000313" key="14">
    <source>
        <dbReference type="EMBL" id="RZD15150.1"/>
    </source>
</evidence>
<evidence type="ECO:0000256" key="3">
    <source>
        <dbReference type="ARBA" id="ARBA00022448"/>
    </source>
</evidence>
<comment type="subunit">
    <text evidence="10">Component of the Sec protein translocase complex. Heterotrimer consisting of SecY, SecE and SecG subunits. The heterotrimers can form oligomers, although 1 heterotrimer is thought to be able to translocate proteins. Interacts with the ribosome. Interacts with SecDF, and other proteins may be involved. Interacts with SecA.</text>
</comment>
<dbReference type="HAMAP" id="MF_01465">
    <property type="entry name" value="SecY"/>
    <property type="match status" value="1"/>
</dbReference>
<dbReference type="Pfam" id="PF00344">
    <property type="entry name" value="SecY"/>
    <property type="match status" value="1"/>
</dbReference>
<feature type="transmembrane region" description="Helical" evidence="10">
    <location>
        <begin position="215"/>
        <end position="235"/>
    </location>
</feature>
<accession>A0A519BCZ5</accession>
<keyword evidence="10" id="KW-1003">Cell membrane</keyword>
<proteinExistence type="inferred from homology"/>
<dbReference type="GO" id="GO:0006605">
    <property type="term" value="P:protein targeting"/>
    <property type="evidence" value="ECO:0007669"/>
    <property type="project" value="UniProtKB-UniRule"/>
</dbReference>
<organism evidence="14 15">
    <name type="scientific">Candidatus Acidulodesulfobacterium ferriphilum</name>
    <dbReference type="NCBI Taxonomy" id="2597223"/>
    <lineage>
        <taxon>Bacteria</taxon>
        <taxon>Deltaproteobacteria</taxon>
        <taxon>Candidatus Acidulodesulfobacterales</taxon>
        <taxon>Candidatus Acidulodesulfobacterium</taxon>
    </lineage>
</organism>
<dbReference type="FunFam" id="1.10.3370.10:FF:000001">
    <property type="entry name" value="Preprotein translocase subunit SecY"/>
    <property type="match status" value="1"/>
</dbReference>
<feature type="transmembrane region" description="Helical" evidence="10">
    <location>
        <begin position="391"/>
        <end position="412"/>
    </location>
</feature>
<dbReference type="PRINTS" id="PR00303">
    <property type="entry name" value="SECYTRNLCASE"/>
</dbReference>
<feature type="transmembrane region" description="Helical" evidence="10">
    <location>
        <begin position="185"/>
        <end position="203"/>
    </location>
</feature>
<sequence length="434" mass="47957">MAQSFENLGKIPELRNRILYTLLMFIVFRIGVYITTPGVNPVALTQFFHASNSNLFGLFNMFTGGALSRFSIFSLGIMPYISSSIIFQMLPMVIPSLERLQKEGGDAGRKKFMQYIRYGTVILSLFQSIGISYGIELMKSPSGMPVVGHPGLNFMMISVIALTAGTVFVMWIGEEISEHGIGNGISLIIFAGIVAAIPAALINTIKIVQTGELNVMLLILIVAMMILVIGFIVFVESAQRRIPVQYAKKMVGRKLYSGQSSYLPIKVNTPGVIPPIFAMSILLFPATIANFIKLPAFEGISSYLNPTGLVYNILFVALIFFFCYFYTAITFKVDDVADDLRKYGGNIPGIKPGKSTAHYIDKILNRVTFIGAIYVSAICLLPTILINKFHVPFYFGGTGLLIVVVVAMDTIVQIQSHLLYRNYDSLLKKVSKKR</sequence>
<feature type="transmembrane region" description="Helical" evidence="10">
    <location>
        <begin position="70"/>
        <end position="94"/>
    </location>
</feature>
<dbReference type="InterPro" id="IPR026593">
    <property type="entry name" value="SecY"/>
</dbReference>
<keyword evidence="4 10" id="KW-0812">Transmembrane</keyword>
<dbReference type="Proteomes" id="UP000320813">
    <property type="component" value="Unassembled WGS sequence"/>
</dbReference>
<keyword evidence="5 10" id="KW-0653">Protein transport</keyword>
<comment type="caution">
    <text evidence="14">The sequence shown here is derived from an EMBL/GenBank/DDBJ whole genome shotgun (WGS) entry which is preliminary data.</text>
</comment>
<evidence type="ECO:0000256" key="4">
    <source>
        <dbReference type="ARBA" id="ARBA00022692"/>
    </source>
</evidence>
<dbReference type="PANTHER" id="PTHR10906">
    <property type="entry name" value="SECY/SEC61-ALPHA FAMILY MEMBER"/>
    <property type="match status" value="1"/>
</dbReference>
<dbReference type="PROSITE" id="PS00755">
    <property type="entry name" value="SECY_1"/>
    <property type="match status" value="1"/>
</dbReference>
<dbReference type="Gene3D" id="1.10.3370.10">
    <property type="entry name" value="SecY subunit domain"/>
    <property type="match status" value="1"/>
</dbReference>
<gene>
    <name evidence="10 14" type="primary">secY</name>
    <name evidence="14" type="ORF">EVJ47_02435</name>
</gene>
<reference evidence="14 15" key="1">
    <citation type="submission" date="2019-01" db="EMBL/GenBank/DDBJ databases">
        <title>Insights into ecological role of a new deltaproteobacterial order Candidatus Sinidesulfobacterales (Sva0485) by metagenomics and metatranscriptomics.</title>
        <authorList>
            <person name="Tan S."/>
            <person name="Liu J."/>
            <person name="Fang Y."/>
            <person name="Hedlund B.P."/>
            <person name="Lian Z.H."/>
            <person name="Huang L.Y."/>
            <person name="Li J.T."/>
            <person name="Huang L.N."/>
            <person name="Li W.J."/>
            <person name="Jiang H.C."/>
            <person name="Dong H.L."/>
            <person name="Shu W.S."/>
        </authorList>
    </citation>
    <scope>NUCLEOTIDE SEQUENCE [LARGE SCALE GENOMIC DNA]</scope>
    <source>
        <strain evidence="14">AP3</strain>
    </source>
</reference>
<dbReference type="SUPFAM" id="SSF103491">
    <property type="entry name" value="Preprotein translocase SecY subunit"/>
    <property type="match status" value="1"/>
</dbReference>
<dbReference type="GO" id="GO:0065002">
    <property type="term" value="P:intracellular protein transmembrane transport"/>
    <property type="evidence" value="ECO:0007669"/>
    <property type="project" value="UniProtKB-UniRule"/>
</dbReference>
<evidence type="ECO:0000313" key="15">
    <source>
        <dbReference type="Proteomes" id="UP000320813"/>
    </source>
</evidence>
<name>A0A519BCZ5_9DELT</name>
<evidence type="ECO:0000256" key="11">
    <source>
        <dbReference type="RuleBase" id="RU000537"/>
    </source>
</evidence>
<dbReference type="AlphaFoldDB" id="A0A519BCZ5"/>
<evidence type="ECO:0000256" key="5">
    <source>
        <dbReference type="ARBA" id="ARBA00022927"/>
    </source>
</evidence>
<dbReference type="PROSITE" id="PS00756">
    <property type="entry name" value="SECY_2"/>
    <property type="match status" value="1"/>
</dbReference>
<dbReference type="GO" id="GO:0005886">
    <property type="term" value="C:plasma membrane"/>
    <property type="evidence" value="ECO:0007669"/>
    <property type="project" value="UniProtKB-SubCell"/>
</dbReference>
<comment type="similarity">
    <text evidence="2 10 13">Belongs to the SecY/SEC61-alpha family.</text>
</comment>
<keyword evidence="7 10" id="KW-0811">Translocation</keyword>
<feature type="transmembrane region" description="Helical" evidence="10">
    <location>
        <begin position="276"/>
        <end position="297"/>
    </location>
</feature>
<evidence type="ECO:0000256" key="13">
    <source>
        <dbReference type="RuleBase" id="RU004349"/>
    </source>
</evidence>
<dbReference type="GO" id="GO:0043952">
    <property type="term" value="P:protein transport by the Sec complex"/>
    <property type="evidence" value="ECO:0007669"/>
    <property type="project" value="UniProtKB-UniRule"/>
</dbReference>
<feature type="transmembrane region" description="Helical" evidence="10">
    <location>
        <begin position="18"/>
        <end position="36"/>
    </location>
</feature>
<evidence type="ECO:0000256" key="6">
    <source>
        <dbReference type="ARBA" id="ARBA00022989"/>
    </source>
</evidence>
<dbReference type="NCBIfam" id="TIGR00967">
    <property type="entry name" value="3a0501s007"/>
    <property type="match status" value="1"/>
</dbReference>
<feature type="transmembrane region" description="Helical" evidence="10">
    <location>
        <begin position="155"/>
        <end position="173"/>
    </location>
</feature>
<keyword evidence="3 10" id="KW-0813">Transport</keyword>
<evidence type="ECO:0000256" key="9">
    <source>
        <dbReference type="ARBA" id="ARBA00039733"/>
    </source>
</evidence>
<feature type="transmembrane region" description="Helical" evidence="10">
    <location>
        <begin position="115"/>
        <end position="135"/>
    </location>
</feature>
<keyword evidence="8 10" id="KW-0472">Membrane</keyword>
<dbReference type="InterPro" id="IPR002208">
    <property type="entry name" value="SecY/SEC61-alpha"/>
</dbReference>
<evidence type="ECO:0000256" key="10">
    <source>
        <dbReference type="HAMAP-Rule" id="MF_01465"/>
    </source>
</evidence>
<dbReference type="InterPro" id="IPR023201">
    <property type="entry name" value="SecY_dom_sf"/>
</dbReference>
<dbReference type="PIRSF" id="PIRSF004557">
    <property type="entry name" value="SecY"/>
    <property type="match status" value="1"/>
</dbReference>
<evidence type="ECO:0000256" key="1">
    <source>
        <dbReference type="ARBA" id="ARBA00004141"/>
    </source>
</evidence>
<keyword evidence="6 10" id="KW-1133">Transmembrane helix</keyword>
<feature type="transmembrane region" description="Helical" evidence="10">
    <location>
        <begin position="309"/>
        <end position="331"/>
    </location>
</feature>
<evidence type="ECO:0000256" key="12">
    <source>
        <dbReference type="RuleBase" id="RU003484"/>
    </source>
</evidence>
<feature type="transmembrane region" description="Helical" evidence="10">
    <location>
        <begin position="363"/>
        <end position="385"/>
    </location>
</feature>